<gene>
    <name evidence="2" type="ORF">IAC39_00465</name>
</gene>
<name>A0A9D1KJI3_9FIRM</name>
<dbReference type="Proteomes" id="UP000824136">
    <property type="component" value="Unassembled WGS sequence"/>
</dbReference>
<reference evidence="2" key="2">
    <citation type="journal article" date="2021" name="PeerJ">
        <title>Extensive microbial diversity within the chicken gut microbiome revealed by metagenomics and culture.</title>
        <authorList>
            <person name="Gilroy R."/>
            <person name="Ravi A."/>
            <person name="Getino M."/>
            <person name="Pursley I."/>
            <person name="Horton D.L."/>
            <person name="Alikhan N.F."/>
            <person name="Baker D."/>
            <person name="Gharbi K."/>
            <person name="Hall N."/>
            <person name="Watson M."/>
            <person name="Adriaenssens E.M."/>
            <person name="Foster-Nyarko E."/>
            <person name="Jarju S."/>
            <person name="Secka A."/>
            <person name="Antonio M."/>
            <person name="Oren A."/>
            <person name="Chaudhuri R.R."/>
            <person name="La Ragione R."/>
            <person name="Hildebrand F."/>
            <person name="Pallen M.J."/>
        </authorList>
    </citation>
    <scope>NUCLEOTIDE SEQUENCE</scope>
    <source>
        <strain evidence="2">CHK33-4379</strain>
    </source>
</reference>
<comment type="caution">
    <text evidence="2">The sequence shown here is derived from an EMBL/GenBank/DDBJ whole genome shotgun (WGS) entry which is preliminary data.</text>
</comment>
<accession>A0A9D1KJI3</accession>
<proteinExistence type="predicted"/>
<evidence type="ECO:0000256" key="1">
    <source>
        <dbReference type="SAM" id="MobiDB-lite"/>
    </source>
</evidence>
<evidence type="ECO:0000313" key="2">
    <source>
        <dbReference type="EMBL" id="HIT58190.1"/>
    </source>
</evidence>
<feature type="region of interest" description="Disordered" evidence="1">
    <location>
        <begin position="33"/>
        <end position="55"/>
    </location>
</feature>
<protein>
    <submittedName>
        <fullName evidence="2">Uncharacterized protein</fullName>
    </submittedName>
</protein>
<organism evidence="2 3">
    <name type="scientific">Candidatus Faeciplasma pullistercoris</name>
    <dbReference type="NCBI Taxonomy" id="2840800"/>
    <lineage>
        <taxon>Bacteria</taxon>
        <taxon>Bacillati</taxon>
        <taxon>Bacillota</taxon>
        <taxon>Clostridia</taxon>
        <taxon>Eubacteriales</taxon>
        <taxon>Oscillospiraceae</taxon>
        <taxon>Oscillospiraceae incertae sedis</taxon>
        <taxon>Candidatus Faeciplasma</taxon>
    </lineage>
</organism>
<evidence type="ECO:0000313" key="3">
    <source>
        <dbReference type="Proteomes" id="UP000824136"/>
    </source>
</evidence>
<sequence>MADSRDDLSKKIQSILSDEESLKQISELAAMMGLSAPDQAGSGEQSAPSGDEGSAPDIAALASLAGALKSSAAEDDNIRLLMALKPLLHEERRRRVDGAVKILRLINLLPALRESGILGGDLLGIL</sequence>
<dbReference type="EMBL" id="DVLL01000002">
    <property type="protein sequence ID" value="HIT58190.1"/>
    <property type="molecule type" value="Genomic_DNA"/>
</dbReference>
<reference evidence="2" key="1">
    <citation type="submission" date="2020-10" db="EMBL/GenBank/DDBJ databases">
        <authorList>
            <person name="Gilroy R."/>
        </authorList>
    </citation>
    <scope>NUCLEOTIDE SEQUENCE</scope>
    <source>
        <strain evidence="2">CHK33-4379</strain>
    </source>
</reference>
<dbReference type="AlphaFoldDB" id="A0A9D1KJI3"/>